<name>A0ACB9M8H5_9MYRT</name>
<dbReference type="EMBL" id="CM042889">
    <property type="protein sequence ID" value="KAI4318980.1"/>
    <property type="molecule type" value="Genomic_DNA"/>
</dbReference>
<protein>
    <submittedName>
        <fullName evidence="1">Uncharacterized protein</fullName>
    </submittedName>
</protein>
<reference evidence="2" key="1">
    <citation type="journal article" date="2023" name="Front. Plant Sci.">
        <title>Chromosomal-level genome assembly of Melastoma candidum provides insights into trichome evolution.</title>
        <authorList>
            <person name="Zhong Y."/>
            <person name="Wu W."/>
            <person name="Sun C."/>
            <person name="Zou P."/>
            <person name="Liu Y."/>
            <person name="Dai S."/>
            <person name="Zhou R."/>
        </authorList>
    </citation>
    <scope>NUCLEOTIDE SEQUENCE [LARGE SCALE GENOMIC DNA]</scope>
</reference>
<evidence type="ECO:0000313" key="1">
    <source>
        <dbReference type="EMBL" id="KAI4318980.1"/>
    </source>
</evidence>
<keyword evidence="2" id="KW-1185">Reference proteome</keyword>
<accession>A0ACB9M8H5</accession>
<organism evidence="1 2">
    <name type="scientific">Melastoma candidum</name>
    <dbReference type="NCBI Taxonomy" id="119954"/>
    <lineage>
        <taxon>Eukaryota</taxon>
        <taxon>Viridiplantae</taxon>
        <taxon>Streptophyta</taxon>
        <taxon>Embryophyta</taxon>
        <taxon>Tracheophyta</taxon>
        <taxon>Spermatophyta</taxon>
        <taxon>Magnoliopsida</taxon>
        <taxon>eudicotyledons</taxon>
        <taxon>Gunneridae</taxon>
        <taxon>Pentapetalae</taxon>
        <taxon>rosids</taxon>
        <taxon>malvids</taxon>
        <taxon>Myrtales</taxon>
        <taxon>Melastomataceae</taxon>
        <taxon>Melastomatoideae</taxon>
        <taxon>Melastomateae</taxon>
        <taxon>Melastoma</taxon>
    </lineage>
</organism>
<proteinExistence type="predicted"/>
<dbReference type="Proteomes" id="UP001057402">
    <property type="component" value="Chromosome 10"/>
</dbReference>
<sequence length="449" mass="48945">MILNLPFIFFLLLFLRLRCSSLPLPPHPQPRPLQLTSLVLPLKTQRVAPIPGNTLNKLPFRHNVSLTVSLSVGTPPQNISMVLDTGSELSWLNCNSSSSSSAARFFDLARSASYSPYPCDSPTCTSRTRDFPIPTSCDPARHCHATLSYADASSSEGTLASDTFYFGSNNLTGLAFGCMGSVYSTNAEEDAKSTGLMGMNRGSLSFISQMGFPKFSYCISSSDFSGLLLLGEVNLTSSPSIQLNYTPLIQISTPLPYFDRVAYTVRLEGIKVNDVLLPLPESILVPDHTGAGQTMVDSGAQFSFLLGPVYSVLKTEYTRQTEGTLRLLDDPNFVFQGAMDLCYRVPANQTGMPELPSVSLVFSGAEMRVPGDRVLYRVPDGGAGDPVHCMSFGNADLLGIEAFVIGHHHQQNVWMEFDLQNSRIGLASVRCDLAGERFGLLDNIHRNSR</sequence>
<gene>
    <name evidence="1" type="ORF">MLD38_032632</name>
</gene>
<evidence type="ECO:0000313" key="2">
    <source>
        <dbReference type="Proteomes" id="UP001057402"/>
    </source>
</evidence>
<comment type="caution">
    <text evidence="1">The sequence shown here is derived from an EMBL/GenBank/DDBJ whole genome shotgun (WGS) entry which is preliminary data.</text>
</comment>